<keyword evidence="3" id="KW-1185">Reference proteome</keyword>
<name>A0ABN8ZQ36_RANTA</name>
<evidence type="ECO:0000313" key="2">
    <source>
        <dbReference type="EMBL" id="CAI9174316.1"/>
    </source>
</evidence>
<organism evidence="2 3">
    <name type="scientific">Rangifer tarandus platyrhynchus</name>
    <name type="common">Svalbard reindeer</name>
    <dbReference type="NCBI Taxonomy" id="3082113"/>
    <lineage>
        <taxon>Eukaryota</taxon>
        <taxon>Metazoa</taxon>
        <taxon>Chordata</taxon>
        <taxon>Craniata</taxon>
        <taxon>Vertebrata</taxon>
        <taxon>Euteleostomi</taxon>
        <taxon>Mammalia</taxon>
        <taxon>Eutheria</taxon>
        <taxon>Laurasiatheria</taxon>
        <taxon>Artiodactyla</taxon>
        <taxon>Ruminantia</taxon>
        <taxon>Pecora</taxon>
        <taxon>Cervidae</taxon>
        <taxon>Odocoileinae</taxon>
        <taxon>Rangifer</taxon>
    </lineage>
</organism>
<sequence length="257" mass="27116">MRLRWPHQAQWVGVHLSGPPRRAPPRTRLAPPGVHQRCLEDIVKPVCPVGSSLPQETYSSGRCHTAQGDVGMGAQFGGAASPGGGVGAPHEERSSEVGKSLQRHHVLLLQAQCGSAPPAGPWAHCPRGPSACRMPAPHGCPIKGSLLASLTAAQVQPQDPGSLNCLCFLSQADWTPWGSSAQGHKSFASNRNEWLALLGKGNMESSGSRGPWTGMCLVGLPSPSGNVGSVARWTWSACANRGRFLPFPGLSLFLFCK</sequence>
<feature type="region of interest" description="Disordered" evidence="1">
    <location>
        <begin position="77"/>
        <end position="97"/>
    </location>
</feature>
<gene>
    <name evidence="2" type="ORF">MRATA1EN1_LOCUS23278</name>
</gene>
<dbReference type="EMBL" id="OX459940">
    <property type="protein sequence ID" value="CAI9174316.1"/>
    <property type="molecule type" value="Genomic_DNA"/>
</dbReference>
<proteinExistence type="predicted"/>
<reference evidence="2" key="1">
    <citation type="submission" date="2023-04" db="EMBL/GenBank/DDBJ databases">
        <authorList>
            <consortium name="ELIXIR-Norway"/>
        </authorList>
    </citation>
    <scope>NUCLEOTIDE SEQUENCE [LARGE SCALE GENOMIC DNA]</scope>
</reference>
<protein>
    <submittedName>
        <fullName evidence="2">Uncharacterized protein</fullName>
    </submittedName>
</protein>
<evidence type="ECO:0000256" key="1">
    <source>
        <dbReference type="SAM" id="MobiDB-lite"/>
    </source>
</evidence>
<evidence type="ECO:0000313" key="3">
    <source>
        <dbReference type="Proteomes" id="UP001176941"/>
    </source>
</evidence>
<dbReference type="Proteomes" id="UP001176941">
    <property type="component" value="Chromosome 4"/>
</dbReference>
<accession>A0ABN8ZQ36</accession>
<feature type="compositionally biased region" description="Gly residues" evidence="1">
    <location>
        <begin position="77"/>
        <end position="87"/>
    </location>
</feature>